<feature type="region of interest" description="Disordered" evidence="1">
    <location>
        <begin position="228"/>
        <end position="258"/>
    </location>
</feature>
<feature type="compositionally biased region" description="Low complexity" evidence="1">
    <location>
        <begin position="135"/>
        <end position="145"/>
    </location>
</feature>
<reference evidence="2 3" key="1">
    <citation type="submission" date="2016-09" db="EMBL/GenBank/DDBJ databases">
        <title>Chromobacterium muskegensis sp. nov., an insecticidal bacterium isolated from Sphagnum bogs.</title>
        <authorList>
            <person name="Sparks M.E."/>
            <person name="Blackburn M.B."/>
            <person name="Gundersen-Rindal D.E."/>
            <person name="Mitchell A."/>
            <person name="Farrar R."/>
            <person name="Kuhar D."/>
        </authorList>
    </citation>
    <scope>NUCLEOTIDE SEQUENCE [LARGE SCALE GENOMIC DNA]</scope>
    <source>
        <strain evidence="2 3">37-2</strain>
    </source>
</reference>
<name>A0A1S1WSF2_9NEIS</name>
<evidence type="ECO:0000313" key="3">
    <source>
        <dbReference type="Proteomes" id="UP000180088"/>
    </source>
</evidence>
<dbReference type="RefSeq" id="WP_071116933.1">
    <property type="nucleotide sequence ID" value="NZ_MKCS01000004.1"/>
</dbReference>
<sequence length="309" mass="32112">MSGAHDFGDAESLALDEDRLSFEDEPPVARNASRVAAASAHQDLKFDDEPMDSPQPAPPKRDTKRIALLVLIGGVVLVMLTKPLWQKALSPQPIEESAQSPAMRSIEPIKPAAMTTPAQPAHPVSVASFGAGAASQPAAPAQSQPTLLTSGGSAAPSPLIAPQADAAAESPEPALLAPSAKKTALSREQPAVSGDADASQPKAAAPEETLEAKVARLEKEVKTLRARNRQFAQAKGSGSGHAQKARADGGSGGSKVLGMSSTSVWVKKANGGTAELRVGDHFRNGEVIQSIDQQSQVVETDRGRYKVSF</sequence>
<accession>A0A1S1WSF2</accession>
<gene>
    <name evidence="2" type="ORF">BI347_20495</name>
</gene>
<dbReference type="AlphaFoldDB" id="A0A1S1WSF2"/>
<proteinExistence type="predicted"/>
<feature type="region of interest" description="Disordered" evidence="1">
    <location>
        <begin position="135"/>
        <end position="211"/>
    </location>
</feature>
<evidence type="ECO:0000313" key="2">
    <source>
        <dbReference type="EMBL" id="OHX10190.1"/>
    </source>
</evidence>
<feature type="compositionally biased region" description="Low complexity" evidence="1">
    <location>
        <begin position="161"/>
        <end position="180"/>
    </location>
</feature>
<dbReference type="EMBL" id="MKCS01000004">
    <property type="protein sequence ID" value="OHX10190.1"/>
    <property type="molecule type" value="Genomic_DNA"/>
</dbReference>
<feature type="compositionally biased region" description="Low complexity" evidence="1">
    <location>
        <begin position="28"/>
        <end position="40"/>
    </location>
</feature>
<evidence type="ECO:0000256" key="1">
    <source>
        <dbReference type="SAM" id="MobiDB-lite"/>
    </source>
</evidence>
<feature type="region of interest" description="Disordered" evidence="1">
    <location>
        <begin position="1"/>
        <end position="61"/>
    </location>
</feature>
<dbReference type="Proteomes" id="UP000180088">
    <property type="component" value="Unassembled WGS sequence"/>
</dbReference>
<protein>
    <submittedName>
        <fullName evidence="2">Uncharacterized protein</fullName>
    </submittedName>
</protein>
<dbReference type="STRING" id="1903179.BI347_20495"/>
<organism evidence="2 3">
    <name type="scientific">Chromobacterium sphagni</name>
    <dbReference type="NCBI Taxonomy" id="1903179"/>
    <lineage>
        <taxon>Bacteria</taxon>
        <taxon>Pseudomonadati</taxon>
        <taxon>Pseudomonadota</taxon>
        <taxon>Betaproteobacteria</taxon>
        <taxon>Neisseriales</taxon>
        <taxon>Chromobacteriaceae</taxon>
        <taxon>Chromobacterium</taxon>
    </lineage>
</organism>
<dbReference type="OrthoDB" id="8596430at2"/>
<comment type="caution">
    <text evidence="2">The sequence shown here is derived from an EMBL/GenBank/DDBJ whole genome shotgun (WGS) entry which is preliminary data.</text>
</comment>